<evidence type="ECO:0000313" key="2">
    <source>
        <dbReference type="EMBL" id="SVE63690.1"/>
    </source>
</evidence>
<dbReference type="InterPro" id="IPR023631">
    <property type="entry name" value="Amidase_dom"/>
</dbReference>
<dbReference type="InterPro" id="IPR036928">
    <property type="entry name" value="AS_sf"/>
</dbReference>
<dbReference type="Pfam" id="PF01425">
    <property type="entry name" value="Amidase"/>
    <property type="match status" value="1"/>
</dbReference>
<dbReference type="Gene3D" id="3.90.1300.10">
    <property type="entry name" value="Amidase signature (AS) domain"/>
    <property type="match status" value="1"/>
</dbReference>
<organism evidence="2">
    <name type="scientific">marine metagenome</name>
    <dbReference type="NCBI Taxonomy" id="408172"/>
    <lineage>
        <taxon>unclassified sequences</taxon>
        <taxon>metagenomes</taxon>
        <taxon>ecological metagenomes</taxon>
    </lineage>
</organism>
<dbReference type="PANTHER" id="PTHR11895:SF7">
    <property type="entry name" value="GLUTAMYL-TRNA(GLN) AMIDOTRANSFERASE SUBUNIT A, MITOCHONDRIAL"/>
    <property type="match status" value="1"/>
</dbReference>
<dbReference type="EMBL" id="UINC01231242">
    <property type="protein sequence ID" value="SVE63690.1"/>
    <property type="molecule type" value="Genomic_DNA"/>
</dbReference>
<reference evidence="2" key="1">
    <citation type="submission" date="2018-05" db="EMBL/GenBank/DDBJ databases">
        <authorList>
            <person name="Lanie J.A."/>
            <person name="Ng W.-L."/>
            <person name="Kazmierczak K.M."/>
            <person name="Andrzejewski T.M."/>
            <person name="Davidsen T.M."/>
            <person name="Wayne K.J."/>
            <person name="Tettelin H."/>
            <person name="Glass J.I."/>
            <person name="Rusch D."/>
            <person name="Podicherti R."/>
            <person name="Tsui H.-C.T."/>
            <person name="Winkler M.E."/>
        </authorList>
    </citation>
    <scope>NUCLEOTIDE SEQUENCE</scope>
</reference>
<proteinExistence type="predicted"/>
<dbReference type="PANTHER" id="PTHR11895">
    <property type="entry name" value="TRANSAMIDASE"/>
    <property type="match status" value="1"/>
</dbReference>
<sequence length="94" mass="10387">VRACLARIEAREPNIRAGEFLDPDAALEQARRCDRTPSGGQFHGLPIAVKDVFDTADMPTLWGDETVYAGRRPERDAPVVQRLREEGAVLLGKT</sequence>
<name>A0A383F520_9ZZZZ</name>
<dbReference type="AlphaFoldDB" id="A0A383F520"/>
<accession>A0A383F520</accession>
<dbReference type="GO" id="GO:0003824">
    <property type="term" value="F:catalytic activity"/>
    <property type="evidence" value="ECO:0007669"/>
    <property type="project" value="InterPro"/>
</dbReference>
<dbReference type="SUPFAM" id="SSF75304">
    <property type="entry name" value="Amidase signature (AS) enzymes"/>
    <property type="match status" value="1"/>
</dbReference>
<protein>
    <recommendedName>
        <fullName evidence="1">Amidase domain-containing protein</fullName>
    </recommendedName>
</protein>
<evidence type="ECO:0000259" key="1">
    <source>
        <dbReference type="Pfam" id="PF01425"/>
    </source>
</evidence>
<gene>
    <name evidence="2" type="ORF">METZ01_LOCUS516544</name>
</gene>
<feature type="domain" description="Amidase" evidence="1">
    <location>
        <begin position="1"/>
        <end position="94"/>
    </location>
</feature>
<feature type="non-terminal residue" evidence="2">
    <location>
        <position position="1"/>
    </location>
</feature>
<dbReference type="InterPro" id="IPR000120">
    <property type="entry name" value="Amidase"/>
</dbReference>
<feature type="non-terminal residue" evidence="2">
    <location>
        <position position="94"/>
    </location>
</feature>